<evidence type="ECO:0000313" key="2">
    <source>
        <dbReference type="Proteomes" id="UP001160148"/>
    </source>
</evidence>
<reference evidence="1 2" key="1">
    <citation type="submission" date="2023-01" db="EMBL/GenBank/DDBJ databases">
        <authorList>
            <person name="Whitehead M."/>
        </authorList>
    </citation>
    <scope>NUCLEOTIDE SEQUENCE [LARGE SCALE GENOMIC DNA]</scope>
</reference>
<accession>A0AAV0XA05</accession>
<comment type="caution">
    <text evidence="1">The sequence shown here is derived from an EMBL/GenBank/DDBJ whole genome shotgun (WGS) entry which is preliminary data.</text>
</comment>
<dbReference type="EMBL" id="CARXXK010000004">
    <property type="protein sequence ID" value="CAI6364652.1"/>
    <property type="molecule type" value="Genomic_DNA"/>
</dbReference>
<name>A0AAV0XA05_9HEMI</name>
<organism evidence="1 2">
    <name type="scientific">Macrosiphum euphorbiae</name>
    <name type="common">potato aphid</name>
    <dbReference type="NCBI Taxonomy" id="13131"/>
    <lineage>
        <taxon>Eukaryota</taxon>
        <taxon>Metazoa</taxon>
        <taxon>Ecdysozoa</taxon>
        <taxon>Arthropoda</taxon>
        <taxon>Hexapoda</taxon>
        <taxon>Insecta</taxon>
        <taxon>Pterygota</taxon>
        <taxon>Neoptera</taxon>
        <taxon>Paraneoptera</taxon>
        <taxon>Hemiptera</taxon>
        <taxon>Sternorrhyncha</taxon>
        <taxon>Aphidomorpha</taxon>
        <taxon>Aphidoidea</taxon>
        <taxon>Aphididae</taxon>
        <taxon>Macrosiphini</taxon>
        <taxon>Macrosiphum</taxon>
    </lineage>
</organism>
<dbReference type="AlphaFoldDB" id="A0AAV0XA05"/>
<sequence length="96" mass="11344">MFLVGYNQPLPKYYLARYEDRVAHLYKTLIKFLDDQDIQQSILDLLIDLSWMKHGLLFELLDVNVPSQELLLKHLIDMNPLLDDLSQMTLHTNNTE</sequence>
<gene>
    <name evidence="1" type="ORF">MEUPH1_LOCUS19451</name>
</gene>
<evidence type="ECO:0000313" key="1">
    <source>
        <dbReference type="EMBL" id="CAI6364652.1"/>
    </source>
</evidence>
<keyword evidence="2" id="KW-1185">Reference proteome</keyword>
<protein>
    <submittedName>
        <fullName evidence="1">Uncharacterized protein</fullName>
    </submittedName>
</protein>
<dbReference type="Proteomes" id="UP001160148">
    <property type="component" value="Unassembled WGS sequence"/>
</dbReference>
<proteinExistence type="predicted"/>